<gene>
    <name evidence="2" type="ORF">E8A74_45895</name>
</gene>
<evidence type="ECO:0000313" key="3">
    <source>
        <dbReference type="Proteomes" id="UP000309215"/>
    </source>
</evidence>
<dbReference type="Proteomes" id="UP000309215">
    <property type="component" value="Unassembled WGS sequence"/>
</dbReference>
<proteinExistence type="predicted"/>
<evidence type="ECO:0000313" key="2">
    <source>
        <dbReference type="EMBL" id="TKC96343.1"/>
    </source>
</evidence>
<reference evidence="2 3" key="1">
    <citation type="submission" date="2019-04" db="EMBL/GenBank/DDBJ databases">
        <authorList>
            <person name="Li Y."/>
            <person name="Wang J."/>
        </authorList>
    </citation>
    <scope>NUCLEOTIDE SEQUENCE [LARGE SCALE GENOMIC DNA]</scope>
    <source>
        <strain evidence="2 3">DSM 14668</strain>
    </source>
</reference>
<keyword evidence="3" id="KW-1185">Reference proteome</keyword>
<sequence length="97" mass="10094">MQKDAFAVEVRALRDELERRKKAAEQAAAAAAAAEGKPLSAAPSRRPGKQAPPPEPVTAFFCLICGEGSAGTKPHRCLVEEAELAKKKAAAAAAGKR</sequence>
<dbReference type="OrthoDB" id="9999004at2"/>
<dbReference type="AlphaFoldDB" id="A0A4V5PKR5"/>
<name>A0A4V5PKR5_9BACT</name>
<dbReference type="EMBL" id="SSMQ01000090">
    <property type="protein sequence ID" value="TKC96343.1"/>
    <property type="molecule type" value="Genomic_DNA"/>
</dbReference>
<protein>
    <submittedName>
        <fullName evidence="2">Uncharacterized protein</fullName>
    </submittedName>
</protein>
<comment type="caution">
    <text evidence="2">The sequence shown here is derived from an EMBL/GenBank/DDBJ whole genome shotgun (WGS) entry which is preliminary data.</text>
</comment>
<organism evidence="2 3">
    <name type="scientific">Polyangium fumosum</name>
    <dbReference type="NCBI Taxonomy" id="889272"/>
    <lineage>
        <taxon>Bacteria</taxon>
        <taxon>Pseudomonadati</taxon>
        <taxon>Myxococcota</taxon>
        <taxon>Polyangia</taxon>
        <taxon>Polyangiales</taxon>
        <taxon>Polyangiaceae</taxon>
        <taxon>Polyangium</taxon>
    </lineage>
</organism>
<feature type="region of interest" description="Disordered" evidence="1">
    <location>
        <begin position="28"/>
        <end position="53"/>
    </location>
</feature>
<evidence type="ECO:0000256" key="1">
    <source>
        <dbReference type="SAM" id="MobiDB-lite"/>
    </source>
</evidence>
<accession>A0A4V5PKR5</accession>